<evidence type="ECO:0000313" key="2">
    <source>
        <dbReference type="EMBL" id="MBW8640167.1"/>
    </source>
</evidence>
<dbReference type="InterPro" id="IPR052519">
    <property type="entry name" value="Euk-type_GlcNAc_Kinase"/>
</dbReference>
<reference evidence="2" key="1">
    <citation type="submission" date="2021-08" db="EMBL/GenBank/DDBJ databases">
        <title>Hoeflea bacterium WL0058 sp. nov., isolated from the sediment.</title>
        <authorList>
            <person name="Wang L."/>
            <person name="Zhang D."/>
        </authorList>
    </citation>
    <scope>NUCLEOTIDE SEQUENCE</scope>
    <source>
        <strain evidence="2">WL0058</strain>
    </source>
</reference>
<gene>
    <name evidence="2" type="ORF">K1W69_23430</name>
</gene>
<feature type="domain" description="ATPase BadF/BadG/BcrA/BcrD type" evidence="1">
    <location>
        <begin position="7"/>
        <end position="253"/>
    </location>
</feature>
<dbReference type="PANTHER" id="PTHR43190">
    <property type="entry name" value="N-ACETYL-D-GLUCOSAMINE KINASE"/>
    <property type="match status" value="1"/>
</dbReference>
<dbReference type="EMBL" id="JAICBX010000005">
    <property type="protein sequence ID" value="MBW8640167.1"/>
    <property type="molecule type" value="Genomic_DNA"/>
</dbReference>
<name>A0AAE2ZSK1_9HYPH</name>
<keyword evidence="2" id="KW-0418">Kinase</keyword>
<dbReference type="Proteomes" id="UP001196509">
    <property type="component" value="Unassembled WGS sequence"/>
</dbReference>
<organism evidence="2 3">
    <name type="scientific">Flavimaribacter sediminis</name>
    <dbReference type="NCBI Taxonomy" id="2865987"/>
    <lineage>
        <taxon>Bacteria</taxon>
        <taxon>Pseudomonadati</taxon>
        <taxon>Pseudomonadota</taxon>
        <taxon>Alphaproteobacteria</taxon>
        <taxon>Hyphomicrobiales</taxon>
        <taxon>Rhizobiaceae</taxon>
        <taxon>Flavimaribacter</taxon>
    </lineage>
</organism>
<protein>
    <submittedName>
        <fullName evidence="2">N-acetylglucosamine kinase</fullName>
    </submittedName>
</protein>
<dbReference type="GO" id="GO:0016301">
    <property type="term" value="F:kinase activity"/>
    <property type="evidence" value="ECO:0007669"/>
    <property type="project" value="UniProtKB-KW"/>
</dbReference>
<dbReference type="PANTHER" id="PTHR43190:SF3">
    <property type="entry name" value="N-ACETYL-D-GLUCOSAMINE KINASE"/>
    <property type="match status" value="1"/>
</dbReference>
<dbReference type="CDD" id="cd24082">
    <property type="entry name" value="ASKHA_NBD_GspK-like"/>
    <property type="match status" value="1"/>
</dbReference>
<dbReference type="InterPro" id="IPR002731">
    <property type="entry name" value="ATPase_BadF"/>
</dbReference>
<dbReference type="InterPro" id="IPR043129">
    <property type="entry name" value="ATPase_NBD"/>
</dbReference>
<dbReference type="SUPFAM" id="SSF53067">
    <property type="entry name" value="Actin-like ATPase domain"/>
    <property type="match status" value="2"/>
</dbReference>
<evidence type="ECO:0000259" key="1">
    <source>
        <dbReference type="Pfam" id="PF01869"/>
    </source>
</evidence>
<comment type="caution">
    <text evidence="2">The sequence shown here is derived from an EMBL/GenBank/DDBJ whole genome shotgun (WGS) entry which is preliminary data.</text>
</comment>
<keyword evidence="2" id="KW-0808">Transferase</keyword>
<dbReference type="Pfam" id="PF01869">
    <property type="entry name" value="BcrAD_BadFG"/>
    <property type="match status" value="1"/>
</dbReference>
<proteinExistence type="predicted"/>
<dbReference type="AlphaFoldDB" id="A0AAE2ZSK1"/>
<dbReference type="RefSeq" id="WP_220230884.1">
    <property type="nucleotide sequence ID" value="NZ_JAICBX010000005.1"/>
</dbReference>
<evidence type="ECO:0000313" key="3">
    <source>
        <dbReference type="Proteomes" id="UP001196509"/>
    </source>
</evidence>
<dbReference type="Gene3D" id="3.30.420.40">
    <property type="match status" value="2"/>
</dbReference>
<keyword evidence="3" id="KW-1185">Reference proteome</keyword>
<sequence length="292" mass="30175">MTLILAVDGGGTSCRAAVADHGGAILGRAVSGPANVSTDPKGAAENIVIAARAALADAGHGDATLSSLPAFLGLAGANLASAAEAVRGHLPFERCVIEDDAGTALQGALGDMDGAVMVLGTGSVLFGRRNGSIFRAGGWGFAVGDQGSGARIGRELLQETLLAYDKVRAQSPLTTAVLAEYDSDPMRLAEFAQQARPTDFARFAPRVFSAADDGDAVALDILDKTLLQVEAQLQAFLWPECEALCLLGGLAELYTTRIGARFRAIVKPPQTDALVGAVQLAVQEFRTTGQIR</sequence>
<accession>A0AAE2ZSK1</accession>